<sequence length="583" mass="65797">MARSEEESVGQVCHTPWLETFHDGLRYGESPPKSMPLLLSEFTDNVDEFQDIDSFGKNWLALEDSWKLPVDNEKDWESHPEYPMGLWVGWFIPTIIDSISKYNHRYSRYGGPLCVNTFTTSPIDNAIIKKAFKVVYRLGSDFNLELYALHSPKADGLCKAKLVPGGAANVFFFTEWRDDTVCGRYNRIATWMNKAEAGVRKASLARRMALEPSSWCSRNSTGSDKHDDIGSRNEEPVTIVGPLPPSTLHEAPENSRGDLVLQDSYSSNDSWSADYSYSSSSSWLPDESDVGNDSSDSEPPTAIRYYRKKSNSTRNYSTPNTRSSRRHSYESEQGYSHSHSKTSPTLPRRLTRSQRFHQESRGSPQSRQASRRSPQALSWRGLDHDALSSSIRQPNLGNLQGDSSITHNSSPQTRKKTQTSPTGRSQTEPPRKQHRPRQACQTLLDQSDSLQSEITFLVKGEVVEKSDDEVQFVKEVPAKRDRKEFGDNEVMSWTNAPSHSKSVRFVSEFITAGKLTLCARLPDAFSRGIMLETFRKHLTSTEMSEFDALAQNLVDSAGEDIRIMLAETLEEKLKNNLPVNSDE</sequence>
<keyword evidence="3" id="KW-1185">Reference proteome</keyword>
<organism evidence="2 3">
    <name type="scientific">Colletotrichum godetiae</name>
    <dbReference type="NCBI Taxonomy" id="1209918"/>
    <lineage>
        <taxon>Eukaryota</taxon>
        <taxon>Fungi</taxon>
        <taxon>Dikarya</taxon>
        <taxon>Ascomycota</taxon>
        <taxon>Pezizomycotina</taxon>
        <taxon>Sordariomycetes</taxon>
        <taxon>Hypocreomycetidae</taxon>
        <taxon>Glomerellales</taxon>
        <taxon>Glomerellaceae</taxon>
        <taxon>Colletotrichum</taxon>
        <taxon>Colletotrichum acutatum species complex</taxon>
    </lineage>
</organism>
<reference evidence="2" key="1">
    <citation type="submission" date="2021-06" db="EMBL/GenBank/DDBJ databases">
        <title>Comparative genomics, transcriptomics and evolutionary studies reveal genomic signatures of adaptation to plant cell wall in hemibiotrophic fungi.</title>
        <authorList>
            <consortium name="DOE Joint Genome Institute"/>
            <person name="Baroncelli R."/>
            <person name="Diaz J.F."/>
            <person name="Benocci T."/>
            <person name="Peng M."/>
            <person name="Battaglia E."/>
            <person name="Haridas S."/>
            <person name="Andreopoulos W."/>
            <person name="Labutti K."/>
            <person name="Pangilinan J."/>
            <person name="Floch G.L."/>
            <person name="Makela M.R."/>
            <person name="Henrissat B."/>
            <person name="Grigoriev I.V."/>
            <person name="Crouch J.A."/>
            <person name="De Vries R.P."/>
            <person name="Sukno S.A."/>
            <person name="Thon M.R."/>
        </authorList>
    </citation>
    <scope>NUCLEOTIDE SEQUENCE</scope>
    <source>
        <strain evidence="2">CBS 193.32</strain>
    </source>
</reference>
<feature type="compositionally biased region" description="Low complexity" evidence="1">
    <location>
        <begin position="361"/>
        <end position="378"/>
    </location>
</feature>
<feature type="compositionally biased region" description="Polar residues" evidence="1">
    <location>
        <begin position="312"/>
        <end position="322"/>
    </location>
</feature>
<dbReference type="EMBL" id="JAHMHR010000027">
    <property type="protein sequence ID" value="KAK1674152.1"/>
    <property type="molecule type" value="Genomic_DNA"/>
</dbReference>
<proteinExistence type="predicted"/>
<dbReference type="Proteomes" id="UP001224890">
    <property type="component" value="Unassembled WGS sequence"/>
</dbReference>
<protein>
    <submittedName>
        <fullName evidence="2">Uncharacterized protein</fullName>
    </submittedName>
</protein>
<dbReference type="GeneID" id="85457068"/>
<feature type="compositionally biased region" description="Polar residues" evidence="1">
    <location>
        <begin position="387"/>
        <end position="428"/>
    </location>
</feature>
<feature type="region of interest" description="Disordered" evidence="1">
    <location>
        <begin position="214"/>
        <end position="254"/>
    </location>
</feature>
<dbReference type="AlphaFoldDB" id="A0AAJ0ESQ6"/>
<evidence type="ECO:0000256" key="1">
    <source>
        <dbReference type="SAM" id="MobiDB-lite"/>
    </source>
</evidence>
<name>A0AAJ0ESQ6_9PEZI</name>
<gene>
    <name evidence="2" type="ORF">BDP55DRAFT_633352</name>
</gene>
<evidence type="ECO:0000313" key="3">
    <source>
        <dbReference type="Proteomes" id="UP001224890"/>
    </source>
</evidence>
<comment type="caution">
    <text evidence="2">The sequence shown here is derived from an EMBL/GenBank/DDBJ whole genome shotgun (WGS) entry which is preliminary data.</text>
</comment>
<dbReference type="RefSeq" id="XP_060428155.1">
    <property type="nucleotide sequence ID" value="XM_060572542.1"/>
</dbReference>
<feature type="compositionally biased region" description="Basic and acidic residues" evidence="1">
    <location>
        <begin position="223"/>
        <end position="235"/>
    </location>
</feature>
<accession>A0AAJ0ESQ6</accession>
<feature type="region of interest" description="Disordered" evidence="1">
    <location>
        <begin position="281"/>
        <end position="439"/>
    </location>
</feature>
<evidence type="ECO:0000313" key="2">
    <source>
        <dbReference type="EMBL" id="KAK1674152.1"/>
    </source>
</evidence>
<feature type="compositionally biased region" description="Polar residues" evidence="1">
    <location>
        <begin position="331"/>
        <end position="345"/>
    </location>
</feature>